<evidence type="ECO:0000313" key="3">
    <source>
        <dbReference type="Proteomes" id="UP000294621"/>
    </source>
</evidence>
<accession>A0A4R5XXY0</accession>
<evidence type="ECO:0000259" key="1">
    <source>
        <dbReference type="Pfam" id="PF00561"/>
    </source>
</evidence>
<evidence type="ECO:0000313" key="2">
    <source>
        <dbReference type="EMBL" id="TDL35882.1"/>
    </source>
</evidence>
<dbReference type="GO" id="GO:0016787">
    <property type="term" value="F:hydrolase activity"/>
    <property type="evidence" value="ECO:0007669"/>
    <property type="project" value="UniProtKB-KW"/>
</dbReference>
<dbReference type="Pfam" id="PF00561">
    <property type="entry name" value="Abhydrolase_1"/>
    <property type="match status" value="1"/>
</dbReference>
<dbReference type="RefSeq" id="WP_133350421.1">
    <property type="nucleotide sequence ID" value="NZ_SMZQ01000008.1"/>
</dbReference>
<proteinExistence type="predicted"/>
<dbReference type="InterPro" id="IPR050266">
    <property type="entry name" value="AB_hydrolase_sf"/>
</dbReference>
<dbReference type="SUPFAM" id="SSF53474">
    <property type="entry name" value="alpha/beta-Hydrolases"/>
    <property type="match status" value="1"/>
</dbReference>
<name>A0A4R5XXY0_9MICC</name>
<dbReference type="AlphaFoldDB" id="A0A4R5XXY0"/>
<dbReference type="EMBL" id="SMZQ01000008">
    <property type="protein sequence ID" value="TDL35882.1"/>
    <property type="molecule type" value="Genomic_DNA"/>
</dbReference>
<protein>
    <submittedName>
        <fullName evidence="2">Alpha/beta fold hydrolase</fullName>
    </submittedName>
</protein>
<comment type="caution">
    <text evidence="2">The sequence shown here is derived from an EMBL/GenBank/DDBJ whole genome shotgun (WGS) entry which is preliminary data.</text>
</comment>
<dbReference type="InterPro" id="IPR000073">
    <property type="entry name" value="AB_hydrolase_1"/>
</dbReference>
<dbReference type="Gene3D" id="3.40.50.1820">
    <property type="entry name" value="alpha/beta hydrolase"/>
    <property type="match status" value="1"/>
</dbReference>
<organism evidence="2 3">
    <name type="scientific">Arthrobacter nitrophenolicus</name>
    <dbReference type="NCBI Taxonomy" id="683150"/>
    <lineage>
        <taxon>Bacteria</taxon>
        <taxon>Bacillati</taxon>
        <taxon>Actinomycetota</taxon>
        <taxon>Actinomycetes</taxon>
        <taxon>Micrococcales</taxon>
        <taxon>Micrococcaceae</taxon>
        <taxon>Arthrobacter</taxon>
    </lineage>
</organism>
<dbReference type="OrthoDB" id="9802489at2"/>
<feature type="domain" description="AB hydrolase-1" evidence="1">
    <location>
        <begin position="23"/>
        <end position="245"/>
    </location>
</feature>
<keyword evidence="2" id="KW-0378">Hydrolase</keyword>
<dbReference type="InterPro" id="IPR029058">
    <property type="entry name" value="AB_hydrolase_fold"/>
</dbReference>
<gene>
    <name evidence="2" type="ORF">E2R57_15185</name>
</gene>
<dbReference type="PANTHER" id="PTHR43798">
    <property type="entry name" value="MONOACYLGLYCEROL LIPASE"/>
    <property type="match status" value="1"/>
</dbReference>
<sequence length="275" mass="28407">MAKPALKAALLSPQRPLGGHPLVVVGSSLGTSSILWNRAASLLGNDYDVVAWDLPGHGVSPAATETFDVADLAEAVVDLVDTIAPGEAFHYAGVSLGGATGLQLGIKNGERLKSLSVQCSGAKLGTPEGWLERAETVRSQGTPVMIQGSAQRWFAPGFMDREPEVSSRLLHALRDADRFSYAFCCEALAAFDVRAELGSIRVPTQVIAGALDGVAPPSMAEEVAAGITAGSGTATAVTLEGVAHLAPAEAPAHTAELMRSLLDWAESQAEKGGSK</sequence>
<reference evidence="2 3" key="1">
    <citation type="submission" date="2019-03" db="EMBL/GenBank/DDBJ databases">
        <title>Genome Sequencing and Assembly of Various Microbes Isolated from Partially Reclaimed Soil and Acid Mine Drainage (AMD) Site.</title>
        <authorList>
            <person name="Steinbock B."/>
            <person name="Bechtold R."/>
            <person name="Sevigny J.L."/>
            <person name="Thomas D."/>
            <person name="Cuthill L.R."/>
            <person name="Aveiro Johannsen E.J."/>
            <person name="Thomas K."/>
            <person name="Ghosh A."/>
        </authorList>
    </citation>
    <scope>NUCLEOTIDE SEQUENCE [LARGE SCALE GENOMIC DNA]</scope>
    <source>
        <strain evidence="2 3">S-A1</strain>
    </source>
</reference>
<dbReference type="Proteomes" id="UP000294621">
    <property type="component" value="Unassembled WGS sequence"/>
</dbReference>
<dbReference type="PRINTS" id="PR00111">
    <property type="entry name" value="ABHYDROLASE"/>
</dbReference>